<dbReference type="Proteomes" id="UP001501083">
    <property type="component" value="Unassembled WGS sequence"/>
</dbReference>
<feature type="transmembrane region" description="Helical" evidence="1">
    <location>
        <begin position="272"/>
        <end position="292"/>
    </location>
</feature>
<feature type="transmembrane region" description="Helical" evidence="1">
    <location>
        <begin position="200"/>
        <end position="218"/>
    </location>
</feature>
<keyword evidence="1" id="KW-0812">Transmembrane</keyword>
<dbReference type="EMBL" id="BAABKY010000001">
    <property type="protein sequence ID" value="GAA5067490.1"/>
    <property type="molecule type" value="Genomic_DNA"/>
</dbReference>
<protein>
    <recommendedName>
        <fullName evidence="4">ABC transporter permease</fullName>
    </recommendedName>
</protein>
<gene>
    <name evidence="2" type="ORF">GCM10025759_02130</name>
</gene>
<evidence type="ECO:0000313" key="2">
    <source>
        <dbReference type="EMBL" id="GAA5067490.1"/>
    </source>
</evidence>
<evidence type="ECO:0000313" key="3">
    <source>
        <dbReference type="Proteomes" id="UP001501083"/>
    </source>
</evidence>
<sequence>MLRLSLPALHPWFDQRGRTLLRSRPSVREGAAWVAALCGVAALLSLTGTASALLRVAAALPGPSAVLIALIVGTLASRRLLLLAAELRTGWFAALPISTTRARGTLFVVALGHLLAGIAVWCAIVAFAWFDSRAFVSGSFVPCATGVGAGMALALWRALRPARALPEQRAGRREPAFTLNTSAPLSAVLQWQRRAVVLQWRLGQGGHFWLVGAMLVLLPDRMGLMLAAGVLLMVVPWLWASLALRVSLQAAVEALQLLRATPMDASAARKALLRYPLIALACATATAFVGNLLLGFSWIRLLAWAIALAVVCAPSAWRMSHALRNPHA</sequence>
<evidence type="ECO:0008006" key="4">
    <source>
        <dbReference type="Google" id="ProtNLM"/>
    </source>
</evidence>
<feature type="transmembrane region" description="Helical" evidence="1">
    <location>
        <begin position="298"/>
        <end position="317"/>
    </location>
</feature>
<accession>A0ABP9KX65</accession>
<organism evidence="2 3">
    <name type="scientific">Lysobacter panacisoli</name>
    <dbReference type="NCBI Taxonomy" id="1255263"/>
    <lineage>
        <taxon>Bacteria</taxon>
        <taxon>Pseudomonadati</taxon>
        <taxon>Pseudomonadota</taxon>
        <taxon>Gammaproteobacteria</taxon>
        <taxon>Lysobacterales</taxon>
        <taxon>Lysobacteraceae</taxon>
        <taxon>Lysobacter</taxon>
    </lineage>
</organism>
<feature type="transmembrane region" description="Helical" evidence="1">
    <location>
        <begin position="31"/>
        <end position="53"/>
    </location>
</feature>
<keyword evidence="1" id="KW-1133">Transmembrane helix</keyword>
<feature type="transmembrane region" description="Helical" evidence="1">
    <location>
        <begin position="65"/>
        <end position="85"/>
    </location>
</feature>
<comment type="caution">
    <text evidence="2">The sequence shown here is derived from an EMBL/GenBank/DDBJ whole genome shotgun (WGS) entry which is preliminary data.</text>
</comment>
<feature type="transmembrane region" description="Helical" evidence="1">
    <location>
        <begin position="136"/>
        <end position="159"/>
    </location>
</feature>
<name>A0ABP9KX65_9GAMM</name>
<reference evidence="3" key="1">
    <citation type="journal article" date="2019" name="Int. J. Syst. Evol. Microbiol.">
        <title>The Global Catalogue of Microorganisms (GCM) 10K type strain sequencing project: providing services to taxonomists for standard genome sequencing and annotation.</title>
        <authorList>
            <consortium name="The Broad Institute Genomics Platform"/>
            <consortium name="The Broad Institute Genome Sequencing Center for Infectious Disease"/>
            <person name="Wu L."/>
            <person name="Ma J."/>
        </authorList>
    </citation>
    <scope>NUCLEOTIDE SEQUENCE [LARGE SCALE GENOMIC DNA]</scope>
    <source>
        <strain evidence="3">JCM 19212</strain>
    </source>
</reference>
<proteinExistence type="predicted"/>
<feature type="transmembrane region" description="Helical" evidence="1">
    <location>
        <begin position="106"/>
        <end position="130"/>
    </location>
</feature>
<keyword evidence="3" id="KW-1185">Reference proteome</keyword>
<evidence type="ECO:0000256" key="1">
    <source>
        <dbReference type="SAM" id="Phobius"/>
    </source>
</evidence>
<feature type="transmembrane region" description="Helical" evidence="1">
    <location>
        <begin position="224"/>
        <end position="244"/>
    </location>
</feature>
<keyword evidence="1" id="KW-0472">Membrane</keyword>